<evidence type="ECO:0000313" key="1">
    <source>
        <dbReference type="EMBL" id="CEM49352.1"/>
    </source>
</evidence>
<dbReference type="PANTHER" id="PTHR13166:SF7">
    <property type="entry name" value="LYR MOTIF-CONTAINING PROTEIN 4"/>
    <property type="match status" value="1"/>
</dbReference>
<dbReference type="GO" id="GO:1990221">
    <property type="term" value="C:L-cysteine desulfurase complex"/>
    <property type="evidence" value="ECO:0007669"/>
    <property type="project" value="TreeGrafter"/>
</dbReference>
<protein>
    <submittedName>
        <fullName evidence="1">Uncharacterized protein</fullName>
    </submittedName>
</protein>
<dbReference type="PANTHER" id="PTHR13166">
    <property type="entry name" value="PROTEIN C6ORF149"/>
    <property type="match status" value="1"/>
</dbReference>
<dbReference type="AlphaFoldDB" id="A0A0G4HXW4"/>
<dbReference type="GO" id="GO:0005739">
    <property type="term" value="C:mitochondrion"/>
    <property type="evidence" value="ECO:0007669"/>
    <property type="project" value="TreeGrafter"/>
</dbReference>
<organism evidence="1">
    <name type="scientific">Chromera velia CCMP2878</name>
    <dbReference type="NCBI Taxonomy" id="1169474"/>
    <lineage>
        <taxon>Eukaryota</taxon>
        <taxon>Sar</taxon>
        <taxon>Alveolata</taxon>
        <taxon>Colpodellida</taxon>
        <taxon>Chromeraceae</taxon>
        <taxon>Chromera</taxon>
    </lineage>
</organism>
<dbReference type="VEuPathDB" id="CryptoDB:Cvel_33324"/>
<gene>
    <name evidence="1" type="ORF">Cvel_33324</name>
</gene>
<reference evidence="1" key="1">
    <citation type="submission" date="2014-11" db="EMBL/GenBank/DDBJ databases">
        <authorList>
            <person name="Otto D Thomas"/>
            <person name="Naeem Raeece"/>
        </authorList>
    </citation>
    <scope>NUCLEOTIDE SEQUENCE</scope>
</reference>
<dbReference type="InterPro" id="IPR051522">
    <property type="entry name" value="ISC_assembly_LYR"/>
</dbReference>
<sequence>MSGGVAVSKEVVLMYRRLYKAASHFETVNFRKYFQRRTHEDFRNFVQQSRSEEEVRQFLNRAKGDLEMLQRQTLLARMYHVDAVSVSR</sequence>
<dbReference type="EMBL" id="CDMZ01004307">
    <property type="protein sequence ID" value="CEM49352.1"/>
    <property type="molecule type" value="Genomic_DNA"/>
</dbReference>
<proteinExistence type="predicted"/>
<accession>A0A0G4HXW4</accession>
<dbReference type="InterPro" id="IPR056326">
    <property type="entry name" value="ISD11"/>
</dbReference>
<dbReference type="GO" id="GO:0016226">
    <property type="term" value="P:iron-sulfur cluster assembly"/>
    <property type="evidence" value="ECO:0007669"/>
    <property type="project" value="TreeGrafter"/>
</dbReference>
<dbReference type="Pfam" id="PF23511">
    <property type="entry name" value="Microp_apicomplexa_7"/>
    <property type="match status" value="1"/>
</dbReference>
<name>A0A0G4HXW4_9ALVE</name>